<comment type="caution">
    <text evidence="1">The sequence shown here is derived from an EMBL/GenBank/DDBJ whole genome shotgun (WGS) entry which is preliminary data.</text>
</comment>
<reference evidence="1 2" key="1">
    <citation type="submission" date="2022-05" db="EMBL/GenBank/DDBJ databases">
        <authorList>
            <consortium name="Genoscope - CEA"/>
            <person name="William W."/>
        </authorList>
    </citation>
    <scope>NUCLEOTIDE SEQUENCE [LARGE SCALE GENOMIC DNA]</scope>
</reference>
<keyword evidence="2" id="KW-1185">Reference proteome</keyword>
<accession>A0ABN8SKW2</accession>
<evidence type="ECO:0000313" key="2">
    <source>
        <dbReference type="Proteomes" id="UP001159427"/>
    </source>
</evidence>
<name>A0ABN8SKW2_9CNID</name>
<sequence>QSSYSEEKKKHLMEVLTVDYMSPEESEYEESDENSDNPQLSKLIIRKLQWRSDELTRELKSLDRKSYRSKSQRARRMMVKREVGGFIADSLHSHPSGAPAWALVGSLIPRR</sequence>
<dbReference type="Proteomes" id="UP001159427">
    <property type="component" value="Unassembled WGS sequence"/>
</dbReference>
<evidence type="ECO:0000313" key="1">
    <source>
        <dbReference type="EMBL" id="CAH3190550.1"/>
    </source>
</evidence>
<organism evidence="1 2">
    <name type="scientific">Porites evermanni</name>
    <dbReference type="NCBI Taxonomy" id="104178"/>
    <lineage>
        <taxon>Eukaryota</taxon>
        <taxon>Metazoa</taxon>
        <taxon>Cnidaria</taxon>
        <taxon>Anthozoa</taxon>
        <taxon>Hexacorallia</taxon>
        <taxon>Scleractinia</taxon>
        <taxon>Fungiina</taxon>
        <taxon>Poritidae</taxon>
        <taxon>Porites</taxon>
    </lineage>
</organism>
<feature type="non-terminal residue" evidence="1">
    <location>
        <position position="1"/>
    </location>
</feature>
<protein>
    <submittedName>
        <fullName evidence="1">Uncharacterized protein</fullName>
    </submittedName>
</protein>
<gene>
    <name evidence="1" type="ORF">PEVE_00020587</name>
</gene>
<proteinExistence type="predicted"/>
<dbReference type="EMBL" id="CALNXI010002760">
    <property type="protein sequence ID" value="CAH3190550.1"/>
    <property type="molecule type" value="Genomic_DNA"/>
</dbReference>